<gene>
    <name evidence="3" type="ORF">HNQ61_003031</name>
</gene>
<evidence type="ECO:0008006" key="5">
    <source>
        <dbReference type="Google" id="ProtNLM"/>
    </source>
</evidence>
<feature type="region of interest" description="Disordered" evidence="1">
    <location>
        <begin position="527"/>
        <end position="552"/>
    </location>
</feature>
<comment type="caution">
    <text evidence="3">The sequence shown here is derived from an EMBL/GenBank/DDBJ whole genome shotgun (WGS) entry which is preliminary data.</text>
</comment>
<evidence type="ECO:0000256" key="1">
    <source>
        <dbReference type="SAM" id="MobiDB-lite"/>
    </source>
</evidence>
<accession>A0A841H074</accession>
<evidence type="ECO:0000313" key="3">
    <source>
        <dbReference type="EMBL" id="MBB6071407.1"/>
    </source>
</evidence>
<organism evidence="3 4">
    <name type="scientific">Longimicrobium terrae</name>
    <dbReference type="NCBI Taxonomy" id="1639882"/>
    <lineage>
        <taxon>Bacteria</taxon>
        <taxon>Pseudomonadati</taxon>
        <taxon>Gemmatimonadota</taxon>
        <taxon>Longimicrobiia</taxon>
        <taxon>Longimicrobiales</taxon>
        <taxon>Longimicrobiaceae</taxon>
        <taxon>Longimicrobium</taxon>
    </lineage>
</organism>
<dbReference type="Proteomes" id="UP000582837">
    <property type="component" value="Unassembled WGS sequence"/>
</dbReference>
<dbReference type="EMBL" id="JACHIA010000008">
    <property type="protein sequence ID" value="MBB6071407.1"/>
    <property type="molecule type" value="Genomic_DNA"/>
</dbReference>
<protein>
    <recommendedName>
        <fullName evidence="5">Big-1 domain-containing protein</fullName>
    </recommendedName>
</protein>
<name>A0A841H074_9BACT</name>
<dbReference type="InterPro" id="IPR008964">
    <property type="entry name" value="Invasin/intimin_cell_adhesion"/>
</dbReference>
<keyword evidence="4" id="KW-1185">Reference proteome</keyword>
<dbReference type="SUPFAM" id="SSF49373">
    <property type="entry name" value="Invasin/intimin cell-adhesion fragments"/>
    <property type="match status" value="4"/>
</dbReference>
<proteinExistence type="predicted"/>
<dbReference type="InterPro" id="IPR013783">
    <property type="entry name" value="Ig-like_fold"/>
</dbReference>
<sequence>MKATIFGRIVFPVLLLSAACGDVSSPVPATEETTPGDAAGDVLSIVSGNAQLGEPGAPLAEPVVVRVTRAGLPVAGARVRWSLTGGGRLAGDATTDANGFARAAWTLGDAPESSSLTVSHGEAFSSFFAFPRIGVTRTDIKLVRVAGDAQTGTAGALLGQPLVVKVMSGRTGAMAGVKVRWTVEGGGRIASDSAFSAADGTVKARWTLGTAGGSQSVSASAEGVLPIAFVATAIPTTGEPVTLVRVSGDGQGARVGMQLAAQLVVRATNGGGTPLSGVQVTWSVRTGGGSISPATITTDGTGQAYARWTMGPASGPATAAATVAGAQEVTFNATALPDSRVSALVKVLGDGQAECPGCGLREGIRVMAVDGEGNPVPNAPITWTPSAGTISYSTTVTDATGTAGAGWTLGTTPGVQTLTASSGQVSTAFTATASLGGDGVVASIGFSVGNTGLEPGQSGYARATALDTRGLAVPSAVLTWSTDVPGIIEFTVTPVGSYTGRATFRALKYGEVRLTASAGGQSNTILIRVRPDPNNGGGGGSAVRGATDSDAP</sequence>
<dbReference type="Gene3D" id="2.60.40.10">
    <property type="entry name" value="Immunoglobulins"/>
    <property type="match status" value="3"/>
</dbReference>
<feature type="chain" id="PRO_5032584630" description="Big-1 domain-containing protein" evidence="2">
    <location>
        <begin position="30"/>
        <end position="552"/>
    </location>
</feature>
<reference evidence="3 4" key="1">
    <citation type="submission" date="2020-08" db="EMBL/GenBank/DDBJ databases">
        <title>Genomic Encyclopedia of Type Strains, Phase IV (KMG-IV): sequencing the most valuable type-strain genomes for metagenomic binning, comparative biology and taxonomic classification.</title>
        <authorList>
            <person name="Goeker M."/>
        </authorList>
    </citation>
    <scope>NUCLEOTIDE SEQUENCE [LARGE SCALE GENOMIC DNA]</scope>
    <source>
        <strain evidence="3 4">DSM 29007</strain>
    </source>
</reference>
<evidence type="ECO:0000313" key="4">
    <source>
        <dbReference type="Proteomes" id="UP000582837"/>
    </source>
</evidence>
<evidence type="ECO:0000256" key="2">
    <source>
        <dbReference type="SAM" id="SignalP"/>
    </source>
</evidence>
<dbReference type="PROSITE" id="PS51257">
    <property type="entry name" value="PROKAR_LIPOPROTEIN"/>
    <property type="match status" value="1"/>
</dbReference>
<feature type="signal peptide" evidence="2">
    <location>
        <begin position="1"/>
        <end position="29"/>
    </location>
</feature>
<dbReference type="RefSeq" id="WP_170036735.1">
    <property type="nucleotide sequence ID" value="NZ_JABDTL010000002.1"/>
</dbReference>
<keyword evidence="2" id="KW-0732">Signal</keyword>
<dbReference type="AlphaFoldDB" id="A0A841H074"/>